<gene>
    <name evidence="1" type="ORF">R1sor_022695</name>
</gene>
<evidence type="ECO:0000313" key="1">
    <source>
        <dbReference type="EMBL" id="KAL3679739.1"/>
    </source>
</evidence>
<comment type="caution">
    <text evidence="1">The sequence shown here is derived from an EMBL/GenBank/DDBJ whole genome shotgun (WGS) entry which is preliminary data.</text>
</comment>
<sequence>MKACIAVLHSFIANAAKFDIDDSTMSKELQQLGLPKEHSDALCTPYLDNKDALQAKFLDQTLKIPALQIGAWQVQQGETKSVVMRLTSAKSVDQTGDKNNDLQLCLTAEKFHLLLRELKTARSLLDEIS</sequence>
<dbReference type="PANTHER" id="PTHR16231:SF4">
    <property type="entry name" value="COMM DOMAIN-CONTAINING PROTEIN 4"/>
    <property type="match status" value="1"/>
</dbReference>
<dbReference type="EMBL" id="JBJQOH010000007">
    <property type="protein sequence ID" value="KAL3679739.1"/>
    <property type="molecule type" value="Genomic_DNA"/>
</dbReference>
<dbReference type="AlphaFoldDB" id="A0ABD3GMS1"/>
<accession>A0ABD3GMS1</accession>
<dbReference type="InterPro" id="IPR047155">
    <property type="entry name" value="COMMD4/6/7/8"/>
</dbReference>
<proteinExistence type="predicted"/>
<name>A0ABD3GMS1_9MARC</name>
<reference evidence="1 2" key="1">
    <citation type="submission" date="2024-09" db="EMBL/GenBank/DDBJ databases">
        <title>Chromosome-scale assembly of Riccia sorocarpa.</title>
        <authorList>
            <person name="Paukszto L."/>
        </authorList>
    </citation>
    <scope>NUCLEOTIDE SEQUENCE [LARGE SCALE GENOMIC DNA]</scope>
    <source>
        <strain evidence="1">LP-2024</strain>
        <tissue evidence="1">Aerial parts of the thallus</tissue>
    </source>
</reference>
<protein>
    <recommendedName>
        <fullName evidence="3">COMM domain-containing protein</fullName>
    </recommendedName>
</protein>
<dbReference type="PANTHER" id="PTHR16231">
    <property type="entry name" value="COMM DOMAIN-CONTAINING PROTEIN 4-8 FAMILY MEMBER"/>
    <property type="match status" value="1"/>
</dbReference>
<organism evidence="1 2">
    <name type="scientific">Riccia sorocarpa</name>
    <dbReference type="NCBI Taxonomy" id="122646"/>
    <lineage>
        <taxon>Eukaryota</taxon>
        <taxon>Viridiplantae</taxon>
        <taxon>Streptophyta</taxon>
        <taxon>Embryophyta</taxon>
        <taxon>Marchantiophyta</taxon>
        <taxon>Marchantiopsida</taxon>
        <taxon>Marchantiidae</taxon>
        <taxon>Marchantiales</taxon>
        <taxon>Ricciaceae</taxon>
        <taxon>Riccia</taxon>
    </lineage>
</organism>
<evidence type="ECO:0000313" key="2">
    <source>
        <dbReference type="Proteomes" id="UP001633002"/>
    </source>
</evidence>
<keyword evidence="2" id="KW-1185">Reference proteome</keyword>
<evidence type="ECO:0008006" key="3">
    <source>
        <dbReference type="Google" id="ProtNLM"/>
    </source>
</evidence>
<dbReference type="Pfam" id="PF21672">
    <property type="entry name" value="COMM_HN"/>
    <property type="match status" value="1"/>
</dbReference>
<dbReference type="Proteomes" id="UP001633002">
    <property type="component" value="Unassembled WGS sequence"/>
</dbReference>